<evidence type="ECO:0000256" key="6">
    <source>
        <dbReference type="RuleBase" id="RU367028"/>
    </source>
</evidence>
<dbReference type="PANTHER" id="PTHR33057:SF224">
    <property type="entry name" value="TRANSCRIPTION REPRESSOR"/>
    <property type="match status" value="1"/>
</dbReference>
<evidence type="ECO:0000256" key="7">
    <source>
        <dbReference type="SAM" id="MobiDB-lite"/>
    </source>
</evidence>
<dbReference type="Proteomes" id="UP001085076">
    <property type="component" value="Miscellaneous, Linkage group lg02"/>
</dbReference>
<comment type="subcellular location">
    <subcellularLocation>
        <location evidence="1 6">Nucleus</location>
    </subcellularLocation>
</comment>
<evidence type="ECO:0000256" key="4">
    <source>
        <dbReference type="ARBA" id="ARBA00023163"/>
    </source>
</evidence>
<dbReference type="OrthoDB" id="1928390at2759"/>
<dbReference type="AlphaFoldDB" id="A0A9D5D0N1"/>
<reference evidence="10" key="1">
    <citation type="submission" date="2021-03" db="EMBL/GenBank/DDBJ databases">
        <authorList>
            <person name="Li Z."/>
            <person name="Yang C."/>
        </authorList>
    </citation>
    <scope>NUCLEOTIDE SEQUENCE</scope>
    <source>
        <strain evidence="10">Dzin_1.0</strain>
        <tissue evidence="10">Leaf</tissue>
    </source>
</reference>
<keyword evidence="4 6" id="KW-0804">Transcription</keyword>
<keyword evidence="3 6" id="KW-0805">Transcription regulation</keyword>
<keyword evidence="5 6" id="KW-0539">Nucleus</keyword>
<feature type="region of interest" description="Disordered" evidence="7">
    <location>
        <begin position="82"/>
        <end position="115"/>
    </location>
</feature>
<evidence type="ECO:0000256" key="3">
    <source>
        <dbReference type="ARBA" id="ARBA00023015"/>
    </source>
</evidence>
<dbReference type="GO" id="GO:0045892">
    <property type="term" value="P:negative regulation of DNA-templated transcription"/>
    <property type="evidence" value="ECO:0007669"/>
    <property type="project" value="UniProtKB-UniRule"/>
</dbReference>
<reference evidence="10 11" key="2">
    <citation type="journal article" date="2022" name="Hortic Res">
        <title>The genome of Dioscorea zingiberensis sheds light on the biosynthesis, origin and evolution of the medicinally important diosgenin saponins.</title>
        <authorList>
            <person name="Li Y."/>
            <person name="Tan C."/>
            <person name="Li Z."/>
            <person name="Guo J."/>
            <person name="Li S."/>
            <person name="Chen X."/>
            <person name="Wang C."/>
            <person name="Dai X."/>
            <person name="Yang H."/>
            <person name="Song W."/>
            <person name="Hou L."/>
            <person name="Xu J."/>
            <person name="Tong Z."/>
            <person name="Xu A."/>
            <person name="Yuan X."/>
            <person name="Wang W."/>
            <person name="Yang Q."/>
            <person name="Chen L."/>
            <person name="Sun Z."/>
            <person name="Wang K."/>
            <person name="Pan B."/>
            <person name="Chen J."/>
            <person name="Bao Y."/>
            <person name="Liu F."/>
            <person name="Qi X."/>
            <person name="Gang D.R."/>
            <person name="Wen J."/>
            <person name="Li J."/>
        </authorList>
    </citation>
    <scope>NUCLEOTIDE SEQUENCE</scope>
    <source>
        <strain evidence="10">Dzin_1.0</strain>
    </source>
</reference>
<evidence type="ECO:0000256" key="1">
    <source>
        <dbReference type="ARBA" id="ARBA00004123"/>
    </source>
</evidence>
<feature type="domain" description="OVATE" evidence="8">
    <location>
        <begin position="178"/>
        <end position="237"/>
    </location>
</feature>
<dbReference type="EMBL" id="JAGGNH010000002">
    <property type="protein sequence ID" value="KAJ0982197.1"/>
    <property type="molecule type" value="Genomic_DNA"/>
</dbReference>
<dbReference type="InterPro" id="IPR006458">
    <property type="entry name" value="Ovate_C"/>
</dbReference>
<evidence type="ECO:0000259" key="8">
    <source>
        <dbReference type="PROSITE" id="PS51754"/>
    </source>
</evidence>
<evidence type="ECO:0000256" key="2">
    <source>
        <dbReference type="ARBA" id="ARBA00022491"/>
    </source>
</evidence>
<gene>
    <name evidence="9" type="ORF">J5N97_001222</name>
    <name evidence="10" type="ORF">J5N97_010452</name>
</gene>
<comment type="function">
    <text evidence="6">Transcriptional repressor that regulates multiple aspects of plant growth and development.</text>
</comment>
<dbReference type="PANTHER" id="PTHR33057">
    <property type="entry name" value="TRANSCRIPTION REPRESSOR OFP7-RELATED"/>
    <property type="match status" value="1"/>
</dbReference>
<evidence type="ECO:0000256" key="5">
    <source>
        <dbReference type="ARBA" id="ARBA00023242"/>
    </source>
</evidence>
<feature type="compositionally biased region" description="Basic residues" evidence="7">
    <location>
        <begin position="88"/>
        <end position="102"/>
    </location>
</feature>
<keyword evidence="2 6" id="KW-0678">Repressor</keyword>
<proteinExistence type="predicted"/>
<evidence type="ECO:0000313" key="10">
    <source>
        <dbReference type="EMBL" id="KAJ0982197.1"/>
    </source>
</evidence>
<evidence type="ECO:0000313" key="9">
    <source>
        <dbReference type="EMBL" id="KAJ0960872.1"/>
    </source>
</evidence>
<dbReference type="InterPro" id="IPR038933">
    <property type="entry name" value="Ovate"/>
</dbReference>
<organism evidence="10 11">
    <name type="scientific">Dioscorea zingiberensis</name>
    <dbReference type="NCBI Taxonomy" id="325984"/>
    <lineage>
        <taxon>Eukaryota</taxon>
        <taxon>Viridiplantae</taxon>
        <taxon>Streptophyta</taxon>
        <taxon>Embryophyta</taxon>
        <taxon>Tracheophyta</taxon>
        <taxon>Spermatophyta</taxon>
        <taxon>Magnoliopsida</taxon>
        <taxon>Liliopsida</taxon>
        <taxon>Dioscoreales</taxon>
        <taxon>Dioscoreaceae</taxon>
        <taxon>Dioscorea</taxon>
    </lineage>
</organism>
<accession>A0A9D5D0N1</accession>
<dbReference type="Pfam" id="PF04844">
    <property type="entry name" value="Ovate"/>
    <property type="match status" value="1"/>
</dbReference>
<protein>
    <recommendedName>
        <fullName evidence="6">Transcription repressor</fullName>
    </recommendedName>
    <alternativeName>
        <fullName evidence="6">Ovate family protein</fullName>
    </alternativeName>
</protein>
<dbReference type="NCBIfam" id="TIGR01568">
    <property type="entry name" value="A_thal_3678"/>
    <property type="match status" value="1"/>
</dbReference>
<evidence type="ECO:0000313" key="11">
    <source>
        <dbReference type="Proteomes" id="UP001085076"/>
    </source>
</evidence>
<dbReference type="EMBL" id="JAGGNH010000054">
    <property type="protein sequence ID" value="KAJ0960872.1"/>
    <property type="molecule type" value="Genomic_DNA"/>
</dbReference>
<name>A0A9D5D0N1_9LILI</name>
<dbReference type="GO" id="GO:0005634">
    <property type="term" value="C:nucleus"/>
    <property type="evidence" value="ECO:0007669"/>
    <property type="project" value="UniProtKB-SubCell"/>
</dbReference>
<dbReference type="PROSITE" id="PS51754">
    <property type="entry name" value="OVATE"/>
    <property type="match status" value="1"/>
</dbReference>
<comment type="caution">
    <text evidence="10">The sequence shown here is derived from an EMBL/GenBank/DDBJ whole genome shotgun (WGS) entry which is preliminary data.</text>
</comment>
<sequence>MAKRLKLKLSRILPSFQTCRNEDDDPITIPTRRAPPVVSLGCGCRPSHPRRNPFAAIDADADLSRARETPVYLWRQDDLSHILSPPPTRRKIDSRRKPKPKPRPSTSSADSGWFSSDDEKYTDLFNQSSHAANNGDIEDDEDDDETETLISSSFTDSSDAINSSNEVERLKVKDSFAVVKRSEDPYADFRRSMAEMIVEKDMYEPRDLEELLHCLLSLNSRHHHRAIVSAFSEIWDALFPPSGEK</sequence>
<keyword evidence="11" id="KW-1185">Reference proteome</keyword>